<keyword evidence="3" id="KW-1133">Transmembrane helix</keyword>
<dbReference type="GO" id="GO:0016787">
    <property type="term" value="F:hydrolase activity"/>
    <property type="evidence" value="ECO:0007669"/>
    <property type="project" value="UniProtKB-KW"/>
</dbReference>
<name>A0A6J6BV79_9ZZZZ</name>
<dbReference type="Pfam" id="PF04203">
    <property type="entry name" value="Sortase"/>
    <property type="match status" value="1"/>
</dbReference>
<gene>
    <name evidence="4" type="ORF">UFOPK1358_01139</name>
</gene>
<evidence type="ECO:0000256" key="2">
    <source>
        <dbReference type="SAM" id="MobiDB-lite"/>
    </source>
</evidence>
<feature type="transmembrane region" description="Helical" evidence="3">
    <location>
        <begin position="287"/>
        <end position="310"/>
    </location>
</feature>
<keyword evidence="3" id="KW-0812">Transmembrane</keyword>
<dbReference type="AlphaFoldDB" id="A0A6J6BV79"/>
<accession>A0A6J6BV79</accession>
<dbReference type="InterPro" id="IPR005754">
    <property type="entry name" value="Sortase"/>
</dbReference>
<dbReference type="InterPro" id="IPR023365">
    <property type="entry name" value="Sortase_dom-sf"/>
</dbReference>
<reference evidence="4" key="1">
    <citation type="submission" date="2020-05" db="EMBL/GenBank/DDBJ databases">
        <authorList>
            <person name="Chiriac C."/>
            <person name="Salcher M."/>
            <person name="Ghai R."/>
            <person name="Kavagutti S V."/>
        </authorList>
    </citation>
    <scope>NUCLEOTIDE SEQUENCE</scope>
</reference>
<keyword evidence="1" id="KW-0378">Hydrolase</keyword>
<keyword evidence="3" id="KW-0472">Membrane</keyword>
<feature type="region of interest" description="Disordered" evidence="2">
    <location>
        <begin position="1"/>
        <end position="30"/>
    </location>
</feature>
<dbReference type="EMBL" id="CAEZSF010000108">
    <property type="protein sequence ID" value="CAB4543081.1"/>
    <property type="molecule type" value="Genomic_DNA"/>
</dbReference>
<evidence type="ECO:0000256" key="1">
    <source>
        <dbReference type="ARBA" id="ARBA00022801"/>
    </source>
</evidence>
<feature type="transmembrane region" description="Helical" evidence="3">
    <location>
        <begin position="44"/>
        <end position="66"/>
    </location>
</feature>
<evidence type="ECO:0000313" key="4">
    <source>
        <dbReference type="EMBL" id="CAB4543081.1"/>
    </source>
</evidence>
<sequence length="318" mass="33106">MSDVIDLRPDPDETEPSSADPSTLDPDQIDEVTDPAASLKRRRVILAVIVSLVVLVAADAVIGAAVHAEHQRHLSAEFAIPTEKVKVGDAAFVLQIPALGVNEVVVEGASASELRGGPGRRLDSVQPGDSGNTVIQGHKTRFGGPFGQLKDLKGGNSIYLRSRSGDVTVYKVSKVRTVGSDQVKYLEFDGPNRLTLVSSAGGPLDGSRVVVTAAADDLSVTDENAVETAVKDGTVKDALPGADAEEELAPIQTYDVRGIGGAVLLLTGIGLIAVGILVGIDLRKRYGWAAVLVVAGSSVALGVIVLLFNISMVVPTTY</sequence>
<feature type="compositionally biased region" description="Basic and acidic residues" evidence="2">
    <location>
        <begin position="1"/>
        <end position="11"/>
    </location>
</feature>
<dbReference type="SUPFAM" id="SSF63817">
    <property type="entry name" value="Sortase"/>
    <property type="match status" value="1"/>
</dbReference>
<dbReference type="NCBIfam" id="TIGR01076">
    <property type="entry name" value="sortase_fam"/>
    <property type="match status" value="1"/>
</dbReference>
<dbReference type="Gene3D" id="2.40.260.10">
    <property type="entry name" value="Sortase"/>
    <property type="match status" value="1"/>
</dbReference>
<protein>
    <submittedName>
        <fullName evidence="4">Unannotated protein</fullName>
    </submittedName>
</protein>
<organism evidence="4">
    <name type="scientific">freshwater metagenome</name>
    <dbReference type="NCBI Taxonomy" id="449393"/>
    <lineage>
        <taxon>unclassified sequences</taxon>
        <taxon>metagenomes</taxon>
        <taxon>ecological metagenomes</taxon>
    </lineage>
</organism>
<proteinExistence type="predicted"/>
<feature type="transmembrane region" description="Helical" evidence="3">
    <location>
        <begin position="259"/>
        <end position="280"/>
    </location>
</feature>
<evidence type="ECO:0000256" key="3">
    <source>
        <dbReference type="SAM" id="Phobius"/>
    </source>
</evidence>